<feature type="transmembrane region" description="Helical" evidence="2">
    <location>
        <begin position="29"/>
        <end position="46"/>
    </location>
</feature>
<organism evidence="3 4">
    <name type="scientific">Steccherinum ochraceum</name>
    <dbReference type="NCBI Taxonomy" id="92696"/>
    <lineage>
        <taxon>Eukaryota</taxon>
        <taxon>Fungi</taxon>
        <taxon>Dikarya</taxon>
        <taxon>Basidiomycota</taxon>
        <taxon>Agaricomycotina</taxon>
        <taxon>Agaricomycetes</taxon>
        <taxon>Polyporales</taxon>
        <taxon>Steccherinaceae</taxon>
        <taxon>Steccherinum</taxon>
    </lineage>
</organism>
<keyword evidence="2" id="KW-1133">Transmembrane helix</keyword>
<feature type="transmembrane region" description="Helical" evidence="2">
    <location>
        <begin position="126"/>
        <end position="148"/>
    </location>
</feature>
<dbReference type="OrthoDB" id="3038990at2759"/>
<dbReference type="Proteomes" id="UP000292702">
    <property type="component" value="Unassembled WGS sequence"/>
</dbReference>
<feature type="compositionally biased region" description="Basic and acidic residues" evidence="1">
    <location>
        <begin position="342"/>
        <end position="359"/>
    </location>
</feature>
<dbReference type="STRING" id="92696.A0A4R0S0V4"/>
<evidence type="ECO:0000313" key="3">
    <source>
        <dbReference type="EMBL" id="TCD69554.1"/>
    </source>
</evidence>
<proteinExistence type="predicted"/>
<reference evidence="3 4" key="1">
    <citation type="submission" date="2018-11" db="EMBL/GenBank/DDBJ databases">
        <title>Genome assembly of Steccherinum ochraceum LE-BIN_3174, the white-rot fungus of the Steccherinaceae family (The Residual Polyporoid clade, Polyporales, Basidiomycota).</title>
        <authorList>
            <person name="Fedorova T.V."/>
            <person name="Glazunova O.A."/>
            <person name="Landesman E.O."/>
            <person name="Moiseenko K.V."/>
            <person name="Psurtseva N.V."/>
            <person name="Savinova O.S."/>
            <person name="Shakhova N.V."/>
            <person name="Tyazhelova T.V."/>
            <person name="Vasina D.V."/>
        </authorList>
    </citation>
    <scope>NUCLEOTIDE SEQUENCE [LARGE SCALE GENOMIC DNA]</scope>
    <source>
        <strain evidence="3 4">LE-BIN_3174</strain>
    </source>
</reference>
<feature type="region of interest" description="Disordered" evidence="1">
    <location>
        <begin position="300"/>
        <end position="320"/>
    </location>
</feature>
<dbReference type="AlphaFoldDB" id="A0A4R0S0V4"/>
<accession>A0A4R0S0V4</accession>
<feature type="transmembrane region" description="Helical" evidence="2">
    <location>
        <begin position="93"/>
        <end position="114"/>
    </location>
</feature>
<keyword evidence="2" id="KW-0472">Membrane</keyword>
<comment type="caution">
    <text evidence="3">The sequence shown here is derived from an EMBL/GenBank/DDBJ whole genome shotgun (WGS) entry which is preliminary data.</text>
</comment>
<feature type="transmembrane region" description="Helical" evidence="2">
    <location>
        <begin position="168"/>
        <end position="192"/>
    </location>
</feature>
<feature type="region of interest" description="Disordered" evidence="1">
    <location>
        <begin position="342"/>
        <end position="375"/>
    </location>
</feature>
<keyword evidence="4" id="KW-1185">Reference proteome</keyword>
<sequence length="375" mass="41084">MNASSLPDPLTPLAWLSPELAGQVANTRYVLAAITGAWVWDVLMSIPDLIRIYSVSTFKVPDISDLLGRLASGSFIFATLMLTVASVDDCNALAKAVGWTLAITLPLHTLPFFFCSRAVFHNSRPIIGFFFLLWLISVGGSIASPFFIHAHHIGDTKQCLIDIEMPFSAGVVSAAFNNGVTFFSISFHLMLYTTAETWSGRFNALLHSRGAGEVSKLLMQSGQQFIIPIVVISIATAIVNVIPAIPANFRLLLVVVNVAVQSSMSARIHKHIKTGLVDSHPTTVHTNAVDRTIEFRRAEESRLSRQSRMSKPPAVYGQRSTMRSDTIELSPTVILASIGSSERYDEKRELDSITEEEKYASTLVPGSHRSSDEHV</sequence>
<feature type="transmembrane region" description="Helical" evidence="2">
    <location>
        <begin position="225"/>
        <end position="245"/>
    </location>
</feature>
<evidence type="ECO:0000313" key="4">
    <source>
        <dbReference type="Proteomes" id="UP000292702"/>
    </source>
</evidence>
<dbReference type="EMBL" id="RWJN01000039">
    <property type="protein sequence ID" value="TCD69554.1"/>
    <property type="molecule type" value="Genomic_DNA"/>
</dbReference>
<evidence type="ECO:0000256" key="1">
    <source>
        <dbReference type="SAM" id="MobiDB-lite"/>
    </source>
</evidence>
<name>A0A4R0S0V4_9APHY</name>
<feature type="transmembrane region" description="Helical" evidence="2">
    <location>
        <begin position="66"/>
        <end position="87"/>
    </location>
</feature>
<gene>
    <name evidence="3" type="ORF">EIP91_007178</name>
</gene>
<evidence type="ECO:0000256" key="2">
    <source>
        <dbReference type="SAM" id="Phobius"/>
    </source>
</evidence>
<keyword evidence="2" id="KW-0812">Transmembrane</keyword>
<protein>
    <submittedName>
        <fullName evidence="3">Uncharacterized protein</fullName>
    </submittedName>
</protein>